<dbReference type="STRING" id="82996.ADP72_18080"/>
<sequence length="68" mass="7929">METLNPFDDEHQICLILQNDERQYSLWPDFSAVPAGWTPVFGPAVRSLCVSWLEQHWQDMRPASLRKA</sequence>
<dbReference type="PANTHER" id="PTHR38444:SF1">
    <property type="entry name" value="ENTEROBACTIN BIOSYNTHESIS PROTEIN YBDZ"/>
    <property type="match status" value="1"/>
</dbReference>
<dbReference type="SMART" id="SM00923">
    <property type="entry name" value="MbtH"/>
    <property type="match status" value="1"/>
</dbReference>
<organism evidence="3 4">
    <name type="scientific">Serratia plymuthica</name>
    <dbReference type="NCBI Taxonomy" id="82996"/>
    <lineage>
        <taxon>Bacteria</taxon>
        <taxon>Pseudomonadati</taxon>
        <taxon>Pseudomonadota</taxon>
        <taxon>Gammaproteobacteria</taxon>
        <taxon>Enterobacterales</taxon>
        <taxon>Yersiniaceae</taxon>
        <taxon>Serratia</taxon>
    </lineage>
</organism>
<evidence type="ECO:0000313" key="3">
    <source>
        <dbReference type="EMBL" id="SQI44253.1"/>
    </source>
</evidence>
<dbReference type="InterPro" id="IPR005153">
    <property type="entry name" value="MbtH-like_dom"/>
</dbReference>
<evidence type="ECO:0000313" key="2">
    <source>
        <dbReference type="EMBL" id="QPS19763.1"/>
    </source>
</evidence>
<dbReference type="EMBL" id="CP065673">
    <property type="protein sequence ID" value="QPS19763.1"/>
    <property type="molecule type" value="Genomic_DNA"/>
</dbReference>
<dbReference type="SUPFAM" id="SSF160582">
    <property type="entry name" value="MbtH-like"/>
    <property type="match status" value="1"/>
</dbReference>
<protein>
    <submittedName>
        <fullName evidence="2">MbtH family NRPS accessory protein</fullName>
    </submittedName>
    <submittedName>
        <fullName evidence="3">Uncharacterized protein conserved in bacteria</fullName>
    </submittedName>
</protein>
<dbReference type="Gene3D" id="3.90.820.10">
    <property type="entry name" value="Structural Genomics, Unknown Function 30-nov-00 1gh9 Mol_id"/>
    <property type="match status" value="1"/>
</dbReference>
<evidence type="ECO:0000259" key="1">
    <source>
        <dbReference type="SMART" id="SM00923"/>
    </source>
</evidence>
<feature type="domain" description="MbtH-like" evidence="1">
    <location>
        <begin position="5"/>
        <end position="55"/>
    </location>
</feature>
<gene>
    <name evidence="3" type="primary">mbtH</name>
    <name evidence="2" type="ORF">I6G64_19590</name>
    <name evidence="3" type="ORF">NCTC12961_04263</name>
</gene>
<dbReference type="RefSeq" id="WP_062868178.1">
    <property type="nucleotide sequence ID" value="NZ_CAMITG010000004.1"/>
</dbReference>
<accession>A0A2X4UZH3</accession>
<keyword evidence="5" id="KW-1185">Reference proteome</keyword>
<dbReference type="GO" id="GO:0019290">
    <property type="term" value="P:siderophore biosynthetic process"/>
    <property type="evidence" value="ECO:0007669"/>
    <property type="project" value="TreeGrafter"/>
</dbReference>
<dbReference type="InterPro" id="IPR038020">
    <property type="entry name" value="MbtH-like_sf"/>
</dbReference>
<evidence type="ECO:0000313" key="4">
    <source>
        <dbReference type="Proteomes" id="UP000248897"/>
    </source>
</evidence>
<name>A0A2X4UZH3_SERPL</name>
<evidence type="ECO:0000313" key="5">
    <source>
        <dbReference type="Proteomes" id="UP000594967"/>
    </source>
</evidence>
<dbReference type="InterPro" id="IPR037407">
    <property type="entry name" value="MLP_fam"/>
</dbReference>
<dbReference type="Proteomes" id="UP000594967">
    <property type="component" value="Chromosome"/>
</dbReference>
<proteinExistence type="predicted"/>
<dbReference type="PANTHER" id="PTHR38444">
    <property type="entry name" value="ENTEROBACTIN BIOSYNTHESIS PROTEIN YBDZ"/>
    <property type="match status" value="1"/>
</dbReference>
<dbReference type="Proteomes" id="UP000248897">
    <property type="component" value="Chromosome 1"/>
</dbReference>
<dbReference type="EMBL" id="LS483469">
    <property type="protein sequence ID" value="SQI44253.1"/>
    <property type="molecule type" value="Genomic_DNA"/>
</dbReference>
<dbReference type="Pfam" id="PF03621">
    <property type="entry name" value="MbtH"/>
    <property type="match status" value="1"/>
</dbReference>
<dbReference type="GO" id="GO:0005829">
    <property type="term" value="C:cytosol"/>
    <property type="evidence" value="ECO:0007669"/>
    <property type="project" value="TreeGrafter"/>
</dbReference>
<reference evidence="3 4" key="1">
    <citation type="submission" date="2018-06" db="EMBL/GenBank/DDBJ databases">
        <authorList>
            <consortium name="Pathogen Informatics"/>
            <person name="Doyle S."/>
        </authorList>
    </citation>
    <scope>NUCLEOTIDE SEQUENCE [LARGE SCALE GENOMIC DNA]</scope>
    <source>
        <strain evidence="3 4">NCTC12961</strain>
    </source>
</reference>
<dbReference type="AlphaFoldDB" id="A0A2X4UZH3"/>
<reference evidence="2 5" key="2">
    <citation type="submission" date="2020-12" db="EMBL/GenBank/DDBJ databases">
        <title>FDA dAtabase for Regulatory Grade micrObial Sequences (FDA-ARGOS): Supporting development and validation of Infectious Disease Dx tests.</title>
        <authorList>
            <person name="Sproer C."/>
            <person name="Gronow S."/>
            <person name="Severitt S."/>
            <person name="Schroder I."/>
            <person name="Tallon L."/>
            <person name="Sadzewicz L."/>
            <person name="Zhao X."/>
            <person name="Boylan J."/>
            <person name="Ott S."/>
            <person name="Bowen H."/>
            <person name="Vavikolanu K."/>
            <person name="Mehta A."/>
            <person name="Aluvathingal J."/>
            <person name="Nadendla S."/>
            <person name="Lowell S."/>
            <person name="Myers T."/>
            <person name="Yan Y."/>
            <person name="Sichtig H."/>
        </authorList>
    </citation>
    <scope>NUCLEOTIDE SEQUENCE [LARGE SCALE GENOMIC DNA]</scope>
    <source>
        <strain evidence="2 5">FDAARGOS_907</strain>
    </source>
</reference>